<evidence type="ECO:0000313" key="2">
    <source>
        <dbReference type="Proteomes" id="UP000285013"/>
    </source>
</evidence>
<dbReference type="PANTHER" id="PTHR23416">
    <property type="entry name" value="SIALIC ACID SYNTHASE-RELATED"/>
    <property type="match status" value="1"/>
</dbReference>
<dbReference type="EMBL" id="QRPE01000010">
    <property type="protein sequence ID" value="RHL93284.1"/>
    <property type="molecule type" value="Genomic_DNA"/>
</dbReference>
<dbReference type="RefSeq" id="WP_118423022.1">
    <property type="nucleotide sequence ID" value="NZ_QRPE01000010.1"/>
</dbReference>
<reference evidence="1 2" key="1">
    <citation type="submission" date="2018-08" db="EMBL/GenBank/DDBJ databases">
        <title>A genome reference for cultivated species of the human gut microbiota.</title>
        <authorList>
            <person name="Zou Y."/>
            <person name="Xue W."/>
            <person name="Luo G."/>
        </authorList>
    </citation>
    <scope>NUCLEOTIDE SEQUENCE [LARGE SCALE GENOMIC DNA]</scope>
    <source>
        <strain evidence="1 2">AF36-16BH</strain>
    </source>
</reference>
<dbReference type="GO" id="GO:0016746">
    <property type="term" value="F:acyltransferase activity"/>
    <property type="evidence" value="ECO:0007669"/>
    <property type="project" value="UniProtKB-KW"/>
</dbReference>
<dbReference type="InterPro" id="IPR001451">
    <property type="entry name" value="Hexapep"/>
</dbReference>
<dbReference type="CDD" id="cd04647">
    <property type="entry name" value="LbH_MAT_like"/>
    <property type="match status" value="1"/>
</dbReference>
<keyword evidence="1" id="KW-0808">Transferase</keyword>
<dbReference type="PANTHER" id="PTHR23416:SF78">
    <property type="entry name" value="LIPOPOLYSACCHARIDE BIOSYNTHESIS O-ACETYL TRANSFERASE WBBJ-RELATED"/>
    <property type="match status" value="1"/>
</dbReference>
<accession>A0A415N9J1</accession>
<dbReference type="InterPro" id="IPR051159">
    <property type="entry name" value="Hexapeptide_acetyltransf"/>
</dbReference>
<dbReference type="Proteomes" id="UP000285013">
    <property type="component" value="Unassembled WGS sequence"/>
</dbReference>
<evidence type="ECO:0000313" key="1">
    <source>
        <dbReference type="EMBL" id="RHL93284.1"/>
    </source>
</evidence>
<organism evidence="1 2">
    <name type="scientific">Bacteroides intestinalis</name>
    <dbReference type="NCBI Taxonomy" id="329854"/>
    <lineage>
        <taxon>Bacteria</taxon>
        <taxon>Pseudomonadati</taxon>
        <taxon>Bacteroidota</taxon>
        <taxon>Bacteroidia</taxon>
        <taxon>Bacteroidales</taxon>
        <taxon>Bacteroidaceae</taxon>
        <taxon>Bacteroides</taxon>
    </lineage>
</organism>
<dbReference type="AlphaFoldDB" id="A0A415N9J1"/>
<gene>
    <name evidence="1" type="ORF">DWZ95_10430</name>
</gene>
<dbReference type="InterPro" id="IPR011004">
    <property type="entry name" value="Trimer_LpxA-like_sf"/>
</dbReference>
<dbReference type="Gene3D" id="2.160.10.10">
    <property type="entry name" value="Hexapeptide repeat proteins"/>
    <property type="match status" value="1"/>
</dbReference>
<dbReference type="Pfam" id="PF14602">
    <property type="entry name" value="Hexapep_2"/>
    <property type="match status" value="1"/>
</dbReference>
<name>A0A415N9J1_9BACE</name>
<comment type="caution">
    <text evidence="1">The sequence shown here is derived from an EMBL/GenBank/DDBJ whole genome shotgun (WGS) entry which is preliminary data.</text>
</comment>
<proteinExistence type="predicted"/>
<keyword evidence="1" id="KW-0012">Acyltransferase</keyword>
<protein>
    <submittedName>
        <fullName evidence="1">Acyltransferase</fullName>
    </submittedName>
</protein>
<sequence>MIKRFFTLLLNMWQYLYWKGKVGSHDGYFLIYRGCDIHYPQYLHLGRGVGIGTDTYIGPVRSSAGIKYNPYISIGEGTWIGKHCSIACIDKVEIGKHVLFAGYVHITDHSHGYEDITRPISPQPLTSKGPVIIGDDCWLGFSCEILSGVHIGKHCVVAARSVVTKDVPDYSIVAGNPARIVKQYNFKTEKWEKVRKNM</sequence>
<dbReference type="SUPFAM" id="SSF51161">
    <property type="entry name" value="Trimeric LpxA-like enzymes"/>
    <property type="match status" value="1"/>
</dbReference>